<accession>A0AAN9MFR8</accession>
<dbReference type="EMBL" id="JAYMYR010000007">
    <property type="protein sequence ID" value="KAK7353791.1"/>
    <property type="molecule type" value="Genomic_DNA"/>
</dbReference>
<keyword evidence="3" id="KW-1185">Reference proteome</keyword>
<name>A0AAN9MFR8_PHACN</name>
<evidence type="ECO:0000313" key="3">
    <source>
        <dbReference type="Proteomes" id="UP001374584"/>
    </source>
</evidence>
<dbReference type="Proteomes" id="UP001374584">
    <property type="component" value="Unassembled WGS sequence"/>
</dbReference>
<feature type="region of interest" description="Disordered" evidence="1">
    <location>
        <begin position="69"/>
        <end position="100"/>
    </location>
</feature>
<evidence type="ECO:0000313" key="2">
    <source>
        <dbReference type="EMBL" id="KAK7353791.1"/>
    </source>
</evidence>
<evidence type="ECO:0000256" key="1">
    <source>
        <dbReference type="SAM" id="MobiDB-lite"/>
    </source>
</evidence>
<reference evidence="2 3" key="1">
    <citation type="submission" date="2024-01" db="EMBL/GenBank/DDBJ databases">
        <title>The genomes of 5 underutilized Papilionoideae crops provide insights into root nodulation and disease resistanc.</title>
        <authorList>
            <person name="Jiang F."/>
        </authorList>
    </citation>
    <scope>NUCLEOTIDE SEQUENCE [LARGE SCALE GENOMIC DNA]</scope>
    <source>
        <strain evidence="2">JINMINGXINNONG_FW02</strain>
        <tissue evidence="2">Leaves</tissue>
    </source>
</reference>
<protein>
    <submittedName>
        <fullName evidence="2">Uncharacterized protein</fullName>
    </submittedName>
</protein>
<comment type="caution">
    <text evidence="2">The sequence shown here is derived from an EMBL/GenBank/DDBJ whole genome shotgun (WGS) entry which is preliminary data.</text>
</comment>
<dbReference type="AlphaFoldDB" id="A0AAN9MFR8"/>
<gene>
    <name evidence="2" type="ORF">VNO80_19243</name>
</gene>
<organism evidence="2 3">
    <name type="scientific">Phaseolus coccineus</name>
    <name type="common">Scarlet runner bean</name>
    <name type="synonym">Phaseolus multiflorus</name>
    <dbReference type="NCBI Taxonomy" id="3886"/>
    <lineage>
        <taxon>Eukaryota</taxon>
        <taxon>Viridiplantae</taxon>
        <taxon>Streptophyta</taxon>
        <taxon>Embryophyta</taxon>
        <taxon>Tracheophyta</taxon>
        <taxon>Spermatophyta</taxon>
        <taxon>Magnoliopsida</taxon>
        <taxon>eudicotyledons</taxon>
        <taxon>Gunneridae</taxon>
        <taxon>Pentapetalae</taxon>
        <taxon>rosids</taxon>
        <taxon>fabids</taxon>
        <taxon>Fabales</taxon>
        <taxon>Fabaceae</taxon>
        <taxon>Papilionoideae</taxon>
        <taxon>50 kb inversion clade</taxon>
        <taxon>NPAAA clade</taxon>
        <taxon>indigoferoid/millettioid clade</taxon>
        <taxon>Phaseoleae</taxon>
        <taxon>Phaseolus</taxon>
    </lineage>
</organism>
<sequence>MCRFGLSASSFHSHHLTDNTSSDFQTKWHFRYFFHALCRLFNLHAFHTIKPLRLHPIHYSFITRTPITRTPTTHTSTQHSSTQLKPSSPFPTFRSSKKPP</sequence>
<feature type="compositionally biased region" description="Low complexity" evidence="1">
    <location>
        <begin position="69"/>
        <end position="83"/>
    </location>
</feature>
<proteinExistence type="predicted"/>